<organism evidence="3 4">
    <name type="scientific">Tritrichomonas musculus</name>
    <dbReference type="NCBI Taxonomy" id="1915356"/>
    <lineage>
        <taxon>Eukaryota</taxon>
        <taxon>Metamonada</taxon>
        <taxon>Parabasalia</taxon>
        <taxon>Tritrichomonadida</taxon>
        <taxon>Tritrichomonadidae</taxon>
        <taxon>Tritrichomonas</taxon>
    </lineage>
</organism>
<dbReference type="PANTHER" id="PTHR38420">
    <property type="entry name" value="AP-4-A PHOSPHORYLASE II"/>
    <property type="match status" value="1"/>
</dbReference>
<reference evidence="3 4" key="1">
    <citation type="submission" date="2024-04" db="EMBL/GenBank/DDBJ databases">
        <title>Tritrichomonas musculus Genome.</title>
        <authorList>
            <person name="Alves-Ferreira E."/>
            <person name="Grigg M."/>
            <person name="Lorenzi H."/>
            <person name="Galac M."/>
        </authorList>
    </citation>
    <scope>NUCLEOTIDE SEQUENCE [LARGE SCALE GENOMIC DNA]</scope>
    <source>
        <strain evidence="3 4">EAF2021</strain>
    </source>
</reference>
<feature type="domain" description="Ap4A phosphorylase 1/2 N-terminal" evidence="2">
    <location>
        <begin position="10"/>
        <end position="144"/>
    </location>
</feature>
<sequence>MTQTALDAQNAFQLFLPKTDYVDDHGFKFIIRYCDCSLLDVVPKYPKNDNPLLPPFDTDIHVCDLNEGAHHHLLINKFMQCKGHIVLSAMEEDAEQGSNLNISDFCAFEQIFTSFNNEGMLYYNSGINSACTQMHKHIQYTPIKDLPILDAMAEDQKLPIIYHVKKIEGQITSEKMMSAYQELLEIAKDDPPHDSYNFIVSNVFAFYIPRKKPRYKCGTMMNSFAISGNYSFWKWSDPAFVNEPLSVLEDVCFSTRESNS</sequence>
<protein>
    <recommendedName>
        <fullName evidence="5">ATP adenylyltransferase</fullName>
    </recommendedName>
</protein>
<dbReference type="InterPro" id="IPR019200">
    <property type="entry name" value="ATP_adenylylTrfase_C"/>
</dbReference>
<evidence type="ECO:0000313" key="3">
    <source>
        <dbReference type="EMBL" id="KAK8857637.1"/>
    </source>
</evidence>
<dbReference type="InterPro" id="IPR009163">
    <property type="entry name" value="Ap4A_phos1/2"/>
</dbReference>
<dbReference type="EMBL" id="JAPFFF010000020">
    <property type="protein sequence ID" value="KAK8857637.1"/>
    <property type="molecule type" value="Genomic_DNA"/>
</dbReference>
<dbReference type="Gene3D" id="3.30.428.70">
    <property type="match status" value="1"/>
</dbReference>
<accession>A0ABR2I675</accession>
<dbReference type="Pfam" id="PF19327">
    <property type="entry name" value="Ap4A_phos_N"/>
    <property type="match status" value="1"/>
</dbReference>
<proteinExistence type="predicted"/>
<dbReference type="InterPro" id="IPR043171">
    <property type="entry name" value="Ap4A_phos1/2-like"/>
</dbReference>
<name>A0ABR2I675_9EUKA</name>
<dbReference type="PANTHER" id="PTHR38420:SF1">
    <property type="entry name" value="PUTATIVE (AFU_ORTHOLOGUE AFUA_5G14690)-RELATED"/>
    <property type="match status" value="1"/>
</dbReference>
<evidence type="ECO:0008006" key="5">
    <source>
        <dbReference type="Google" id="ProtNLM"/>
    </source>
</evidence>
<feature type="domain" description="ATP adenylyltransferase C-terminal" evidence="1">
    <location>
        <begin position="157"/>
        <end position="253"/>
    </location>
</feature>
<comment type="caution">
    <text evidence="3">The sequence shown here is derived from an EMBL/GenBank/DDBJ whole genome shotgun (WGS) entry which is preliminary data.</text>
</comment>
<gene>
    <name evidence="3" type="ORF">M9Y10_016043</name>
</gene>
<evidence type="ECO:0000259" key="2">
    <source>
        <dbReference type="Pfam" id="PF19327"/>
    </source>
</evidence>
<dbReference type="InterPro" id="IPR045759">
    <property type="entry name" value="Ap4A_phos1/2_N"/>
</dbReference>
<keyword evidence="4" id="KW-1185">Reference proteome</keyword>
<dbReference type="Proteomes" id="UP001470230">
    <property type="component" value="Unassembled WGS sequence"/>
</dbReference>
<evidence type="ECO:0000259" key="1">
    <source>
        <dbReference type="Pfam" id="PF09830"/>
    </source>
</evidence>
<dbReference type="Pfam" id="PF09830">
    <property type="entry name" value="ATP_transf"/>
    <property type="match status" value="1"/>
</dbReference>
<evidence type="ECO:0000313" key="4">
    <source>
        <dbReference type="Proteomes" id="UP001470230"/>
    </source>
</evidence>